<keyword evidence="2" id="KW-1185">Reference proteome</keyword>
<protein>
    <submittedName>
        <fullName evidence="1">Uncharacterized protein</fullName>
    </submittedName>
</protein>
<gene>
    <name evidence="1" type="ORF">GMBLW1_31610</name>
</gene>
<dbReference type="Proteomes" id="UP000464378">
    <property type="component" value="Chromosome"/>
</dbReference>
<sequence>MDETIEKWRSSLLQFVSTALSDFREQVSEQMEQFALDCHPWNGSIILAFLTTAEVQESPFLAEAEEMAAWKYYDFASVRSSSHPDVGQLMQDVYNQYDDKAVGAELFFKGCADVMASTAIQEALSKYNTSNSFTISVPHPDTGKEYYTESKS</sequence>
<reference evidence="1" key="1">
    <citation type="submission" date="2019-04" db="EMBL/GenBank/DDBJ databases">
        <authorList>
            <consortium name="Science for Life Laboratories"/>
        </authorList>
    </citation>
    <scope>NUCLEOTIDE SEQUENCE</scope>
    <source>
        <strain evidence="1">MBLW1</strain>
    </source>
</reference>
<dbReference type="EMBL" id="LR586016">
    <property type="protein sequence ID" value="VIP00799.1"/>
    <property type="molecule type" value="Genomic_DNA"/>
</dbReference>
<proteinExistence type="predicted"/>
<dbReference type="AlphaFoldDB" id="A0A6C2YHR2"/>
<evidence type="ECO:0000313" key="2">
    <source>
        <dbReference type="Proteomes" id="UP000464378"/>
    </source>
</evidence>
<organism evidence="1">
    <name type="scientific">Tuwongella immobilis</name>
    <dbReference type="NCBI Taxonomy" id="692036"/>
    <lineage>
        <taxon>Bacteria</taxon>
        <taxon>Pseudomonadati</taxon>
        <taxon>Planctomycetota</taxon>
        <taxon>Planctomycetia</taxon>
        <taxon>Gemmatales</taxon>
        <taxon>Gemmataceae</taxon>
        <taxon>Tuwongella</taxon>
    </lineage>
</organism>
<dbReference type="EMBL" id="LR593887">
    <property type="protein sequence ID" value="VTR97016.1"/>
    <property type="molecule type" value="Genomic_DNA"/>
</dbReference>
<accession>A0A6C2YHR2</accession>
<dbReference type="KEGG" id="tim:GMBLW1_31610"/>
<dbReference type="RefSeq" id="WP_162655974.1">
    <property type="nucleotide sequence ID" value="NZ_LR593887.1"/>
</dbReference>
<dbReference type="InParanoid" id="A0A6C2YHR2"/>
<name>A0A6C2YHR2_9BACT</name>
<evidence type="ECO:0000313" key="1">
    <source>
        <dbReference type="EMBL" id="VIP00799.1"/>
    </source>
</evidence>